<comment type="caution">
    <text evidence="3">The sequence shown here is derived from an EMBL/GenBank/DDBJ whole genome shotgun (WGS) entry which is preliminary data.</text>
</comment>
<feature type="compositionally biased region" description="Basic and acidic residues" evidence="1">
    <location>
        <begin position="395"/>
        <end position="409"/>
    </location>
</feature>
<dbReference type="RefSeq" id="WP_060796820.1">
    <property type="nucleotide sequence ID" value="NZ_KQ956323.1"/>
</dbReference>
<evidence type="ECO:0000313" key="3">
    <source>
        <dbReference type="EMBL" id="KXA05561.1"/>
    </source>
</evidence>
<keyword evidence="2" id="KW-1133">Transmembrane helix</keyword>
<feature type="transmembrane region" description="Helical" evidence="2">
    <location>
        <begin position="12"/>
        <end position="32"/>
    </location>
</feature>
<feature type="region of interest" description="Disordered" evidence="1">
    <location>
        <begin position="371"/>
        <end position="409"/>
    </location>
</feature>
<accession>A0A133MNI6</accession>
<organism evidence="3 4">
    <name type="scientific">Clostridium perfringens</name>
    <dbReference type="NCBI Taxonomy" id="1502"/>
    <lineage>
        <taxon>Bacteria</taxon>
        <taxon>Bacillati</taxon>
        <taxon>Bacillota</taxon>
        <taxon>Clostridia</taxon>
        <taxon>Eubacteriales</taxon>
        <taxon>Clostridiaceae</taxon>
        <taxon>Clostridium</taxon>
    </lineage>
</organism>
<reference evidence="3 4" key="1">
    <citation type="submission" date="2016-01" db="EMBL/GenBank/DDBJ databases">
        <authorList>
            <person name="Oliw E.H."/>
        </authorList>
    </citation>
    <scope>NUCLEOTIDE SEQUENCE [LARGE SCALE GENOMIC DNA]</scope>
    <source>
        <strain evidence="3 4">MJR7757A</strain>
    </source>
</reference>
<sequence>MMRKKKGATLAYVIVVLAIVAIIGTAIVSLALTNYKSIILNSKRTENLYMSESGLDKLKVYLDNITAYGVEEGNKAVDKLNLAELSSSSLEDKQNKVFKESYEKSVEDNLKKLFEFPSGDLNINNLLKSQEGQNEFENYDIKLLSINGKKIKNNEDIVFLSSGKDRDNKNLSLRVNSKFNVNNKNYKNVTLTYKIEVPNYNGKYTIKTIPVHNIWTEALVVGNDLNIKPKVEKNSDNLTVDGGIFVAANADDDQLNDVINNITNDDINGVVISGGTLKVRNGDLISKEDIRLNSSNSNLNVGNINEKADETNGVFTGNIGVNDVGIGSGKNIKNSNISSQYPVYAMNDLILNGVNSKIKLNGGFYGINSNRTENKSTGKENNSSAIIVNSPDMITKNDEEESKKDNEKSSIEIGNKAIIMGSAYINTKSEQYQTGESVAIKGNYIAYTVDDGSGVTFKYYNPLQLIDSIENNKNLTVEDKAKYFNNIYHGKNFNGEYLNNDTIKNYLKEKISVSNISLPEDTKSIGVTISGNDIKFNNITLEEQKEVRENQLKEYLHKTSYIGNLLKKESEIAFPKNEIDAKKEFINNKDLIYIDSESNNDNNKTLTIKSGKENKVNNDTITFKEGNPIAHGQGIIITNKDVVIEDNIDFKGTIITTKSLTVKGENNKITYDKEYLKVLIGSNYDIFKNLFVGKGVSEKTTLIINDGNNSIKDLVKTSNWEVN</sequence>
<protein>
    <submittedName>
        <fullName evidence="3">Prepilin-type cleavage/methylation protein</fullName>
    </submittedName>
</protein>
<proteinExistence type="predicted"/>
<dbReference type="AlphaFoldDB" id="A0A133MNI6"/>
<dbReference type="EMBL" id="LRPU01000196">
    <property type="protein sequence ID" value="KXA05561.1"/>
    <property type="molecule type" value="Genomic_DNA"/>
</dbReference>
<evidence type="ECO:0000313" key="4">
    <source>
        <dbReference type="Proteomes" id="UP000070646"/>
    </source>
</evidence>
<keyword evidence="2" id="KW-0812">Transmembrane</keyword>
<dbReference type="Proteomes" id="UP000070646">
    <property type="component" value="Unassembled WGS sequence"/>
</dbReference>
<dbReference type="PATRIC" id="fig|1502.174.peg.3041"/>
<gene>
    <name evidence="3" type="ORF">HMPREF3222_03018</name>
</gene>
<evidence type="ECO:0000256" key="2">
    <source>
        <dbReference type="SAM" id="Phobius"/>
    </source>
</evidence>
<name>A0A133MNI6_CLOPF</name>
<evidence type="ECO:0000256" key="1">
    <source>
        <dbReference type="SAM" id="MobiDB-lite"/>
    </source>
</evidence>
<keyword evidence="2" id="KW-0472">Membrane</keyword>